<comment type="caution">
    <text evidence="2">The sequence shown here is derived from an EMBL/GenBank/DDBJ whole genome shotgun (WGS) entry which is preliminary data.</text>
</comment>
<evidence type="ECO:0000313" key="3">
    <source>
        <dbReference type="Proteomes" id="UP000324222"/>
    </source>
</evidence>
<organism evidence="2 3">
    <name type="scientific">Portunus trituberculatus</name>
    <name type="common">Swimming crab</name>
    <name type="synonym">Neptunus trituberculatus</name>
    <dbReference type="NCBI Taxonomy" id="210409"/>
    <lineage>
        <taxon>Eukaryota</taxon>
        <taxon>Metazoa</taxon>
        <taxon>Ecdysozoa</taxon>
        <taxon>Arthropoda</taxon>
        <taxon>Crustacea</taxon>
        <taxon>Multicrustacea</taxon>
        <taxon>Malacostraca</taxon>
        <taxon>Eumalacostraca</taxon>
        <taxon>Eucarida</taxon>
        <taxon>Decapoda</taxon>
        <taxon>Pleocyemata</taxon>
        <taxon>Brachyura</taxon>
        <taxon>Eubrachyura</taxon>
        <taxon>Portunoidea</taxon>
        <taxon>Portunidae</taxon>
        <taxon>Portuninae</taxon>
        <taxon>Portunus</taxon>
    </lineage>
</organism>
<feature type="region of interest" description="Disordered" evidence="1">
    <location>
        <begin position="1"/>
        <end position="91"/>
    </location>
</feature>
<dbReference type="Proteomes" id="UP000324222">
    <property type="component" value="Unassembled WGS sequence"/>
</dbReference>
<gene>
    <name evidence="2" type="ORF">E2C01_051818</name>
</gene>
<feature type="compositionally biased region" description="Basic and acidic residues" evidence="1">
    <location>
        <begin position="81"/>
        <end position="91"/>
    </location>
</feature>
<protein>
    <submittedName>
        <fullName evidence="2">Uncharacterized protein</fullName>
    </submittedName>
</protein>
<dbReference type="AlphaFoldDB" id="A0A5B7GC13"/>
<reference evidence="2 3" key="1">
    <citation type="submission" date="2019-05" db="EMBL/GenBank/DDBJ databases">
        <title>Another draft genome of Portunus trituberculatus and its Hox gene families provides insights of decapod evolution.</title>
        <authorList>
            <person name="Jeong J.-H."/>
            <person name="Song I."/>
            <person name="Kim S."/>
            <person name="Choi T."/>
            <person name="Kim D."/>
            <person name="Ryu S."/>
            <person name="Kim W."/>
        </authorList>
    </citation>
    <scope>NUCLEOTIDE SEQUENCE [LARGE SCALE GENOMIC DNA]</scope>
    <source>
        <tissue evidence="2">Muscle</tissue>
    </source>
</reference>
<keyword evidence="3" id="KW-1185">Reference proteome</keyword>
<accession>A0A5B7GC13</accession>
<evidence type="ECO:0000313" key="2">
    <source>
        <dbReference type="EMBL" id="MPC57830.1"/>
    </source>
</evidence>
<dbReference type="EMBL" id="VSRR010015119">
    <property type="protein sequence ID" value="MPC57830.1"/>
    <property type="molecule type" value="Genomic_DNA"/>
</dbReference>
<proteinExistence type="predicted"/>
<name>A0A5B7GC13_PORTR</name>
<feature type="compositionally biased region" description="Basic residues" evidence="1">
    <location>
        <begin position="34"/>
        <end position="43"/>
    </location>
</feature>
<feature type="compositionally biased region" description="Low complexity" evidence="1">
    <location>
        <begin position="51"/>
        <end position="66"/>
    </location>
</feature>
<evidence type="ECO:0000256" key="1">
    <source>
        <dbReference type="SAM" id="MobiDB-lite"/>
    </source>
</evidence>
<sequence>MGMALFSRAHTRRLITPVQHPSDSLSEHSPRPLTQHHRRHHTAMTRDRRAAAATDSETAVAAQRSPRLPRRHLAPPRPTLPRRDPYLDLPY</sequence>